<dbReference type="GO" id="GO:0006886">
    <property type="term" value="P:intracellular protein transport"/>
    <property type="evidence" value="ECO:0007669"/>
    <property type="project" value="UniProtKB-UniRule"/>
</dbReference>
<dbReference type="GO" id="GO:0070973">
    <property type="term" value="P:protein localization to endoplasmic reticulum exit site"/>
    <property type="evidence" value="ECO:0007669"/>
    <property type="project" value="UniProtKB-UniRule"/>
</dbReference>
<keyword evidence="11 12" id="KW-0472">Membrane</keyword>
<keyword evidence="9 12" id="KW-1133">Transmembrane helix</keyword>
<feature type="transmembrane region" description="Helical" evidence="12">
    <location>
        <begin position="40"/>
        <end position="64"/>
    </location>
</feature>
<evidence type="ECO:0000256" key="6">
    <source>
        <dbReference type="ARBA" id="ARBA00022824"/>
    </source>
</evidence>
<dbReference type="Pfam" id="PF05529">
    <property type="entry name" value="Bap31"/>
    <property type="match status" value="1"/>
</dbReference>
<reference evidence="17 18" key="1">
    <citation type="submission" date="2025-04" db="UniProtKB">
        <authorList>
            <consortium name="RefSeq"/>
        </authorList>
    </citation>
    <scope>IDENTIFICATION</scope>
    <source>
        <tissue evidence="17 18">Sperm</tissue>
    </source>
</reference>
<dbReference type="InterPro" id="IPR040463">
    <property type="entry name" value="BAP29/BAP31_N"/>
</dbReference>
<evidence type="ECO:0000256" key="11">
    <source>
        <dbReference type="ARBA" id="ARBA00023136"/>
    </source>
</evidence>
<evidence type="ECO:0000256" key="1">
    <source>
        <dbReference type="ARBA" id="ARBA00004477"/>
    </source>
</evidence>
<feature type="domain" description="Bap31/Bap29 cytoplasmic coiled-coil" evidence="15">
    <location>
        <begin position="175"/>
        <end position="241"/>
    </location>
</feature>
<keyword evidence="7 12" id="KW-0931">ER-Golgi transport</keyword>
<name>A0AAJ7UGZ6_PETMA</name>
<keyword evidence="4 12" id="KW-0812">Transmembrane</keyword>
<keyword evidence="10 13" id="KW-0175">Coiled coil</keyword>
<evidence type="ECO:0000259" key="14">
    <source>
        <dbReference type="Pfam" id="PF05529"/>
    </source>
</evidence>
<dbReference type="RefSeq" id="XP_032836113.1">
    <property type="nucleotide sequence ID" value="XM_032980222.1"/>
</dbReference>
<keyword evidence="8 12" id="KW-0653">Protein transport</keyword>
<dbReference type="FunFam" id="1.20.5.110:FF:000011">
    <property type="entry name" value="B-cell receptor-associated protein 29"/>
    <property type="match status" value="1"/>
</dbReference>
<evidence type="ECO:0000313" key="19">
    <source>
        <dbReference type="RefSeq" id="XP_032836114.1"/>
    </source>
</evidence>
<keyword evidence="17 18" id="KW-0675">Receptor</keyword>
<dbReference type="AlphaFoldDB" id="A0AAJ7UGZ6"/>
<keyword evidence="16" id="KW-1185">Reference proteome</keyword>
<evidence type="ECO:0000256" key="5">
    <source>
        <dbReference type="ARBA" id="ARBA00022703"/>
    </source>
</evidence>
<gene>
    <name evidence="17 18 19" type="primary">BCAP31</name>
</gene>
<sequence>MSLQWTAVASFLYFEVFILIILCLPFISPTRWQKIFRSRMLTIVVNYANFYFNVFILVLVLLFIDGWRESRKYSTSDNVDLKNNPMAIDHVNMKLFRAQRNLYISGFALLLWFVLRRLVILISQQATLVATNEAFKKQAEGASDAARKYMDENEKLKQALEESGAGDGVLKLADEKEKLSRELKEAKENLDTTKKALVRSENECRAMKSQAEGVATEYDRLLEEHAQLQKQLEGSPSKKDE</sequence>
<dbReference type="KEGG" id="pmrn:116957822"/>
<evidence type="ECO:0000256" key="12">
    <source>
        <dbReference type="RuleBase" id="RU367026"/>
    </source>
</evidence>
<feature type="transmembrane region" description="Helical" evidence="12">
    <location>
        <begin position="6"/>
        <end position="28"/>
    </location>
</feature>
<dbReference type="GO" id="GO:0006915">
    <property type="term" value="P:apoptotic process"/>
    <property type="evidence" value="ECO:0007669"/>
    <property type="project" value="UniProtKB-KW"/>
</dbReference>
<evidence type="ECO:0000256" key="9">
    <source>
        <dbReference type="ARBA" id="ARBA00022989"/>
    </source>
</evidence>
<comment type="subcellular location">
    <subcellularLocation>
        <location evidence="1 12">Endoplasmic reticulum membrane</location>
        <topology evidence="1 12">Multi-pass membrane protein</topology>
    </subcellularLocation>
</comment>
<keyword evidence="5" id="KW-0053">Apoptosis</keyword>
<evidence type="ECO:0000256" key="8">
    <source>
        <dbReference type="ARBA" id="ARBA00022927"/>
    </source>
</evidence>
<dbReference type="Pfam" id="PF18035">
    <property type="entry name" value="Bap31_Bap29_C"/>
    <property type="match status" value="1"/>
</dbReference>
<dbReference type="Proteomes" id="UP001318040">
    <property type="component" value="Chromosome 48"/>
</dbReference>
<evidence type="ECO:0000313" key="18">
    <source>
        <dbReference type="RefSeq" id="XP_032836113.1"/>
    </source>
</evidence>
<dbReference type="InterPro" id="IPR041672">
    <property type="entry name" value="Bap31/Bap29_C"/>
</dbReference>
<evidence type="ECO:0000259" key="15">
    <source>
        <dbReference type="Pfam" id="PF18035"/>
    </source>
</evidence>
<evidence type="ECO:0000256" key="13">
    <source>
        <dbReference type="SAM" id="Coils"/>
    </source>
</evidence>
<dbReference type="GO" id="GO:0005789">
    <property type="term" value="C:endoplasmic reticulum membrane"/>
    <property type="evidence" value="ECO:0007669"/>
    <property type="project" value="UniProtKB-SubCell"/>
</dbReference>
<dbReference type="GO" id="GO:0006888">
    <property type="term" value="P:endoplasmic reticulum to Golgi vesicle-mediated transport"/>
    <property type="evidence" value="ECO:0007669"/>
    <property type="project" value="UniProtKB-UniRule"/>
</dbReference>
<evidence type="ECO:0000256" key="4">
    <source>
        <dbReference type="ARBA" id="ARBA00022692"/>
    </source>
</evidence>
<evidence type="ECO:0000256" key="7">
    <source>
        <dbReference type="ARBA" id="ARBA00022892"/>
    </source>
</evidence>
<protein>
    <recommendedName>
        <fullName evidence="12">Endoplasmic reticulum transmembrane protein</fullName>
    </recommendedName>
</protein>
<evidence type="ECO:0000256" key="10">
    <source>
        <dbReference type="ARBA" id="ARBA00023054"/>
    </source>
</evidence>
<feature type="transmembrane region" description="Helical" evidence="12">
    <location>
        <begin position="102"/>
        <end position="119"/>
    </location>
</feature>
<evidence type="ECO:0000256" key="3">
    <source>
        <dbReference type="ARBA" id="ARBA00022448"/>
    </source>
</evidence>
<evidence type="ECO:0000313" key="16">
    <source>
        <dbReference type="Proteomes" id="UP001318040"/>
    </source>
</evidence>
<proteinExistence type="inferred from homology"/>
<dbReference type="PANTHER" id="PTHR12701:SF20">
    <property type="entry name" value="ENDOPLASMIC RETICULUM TRANSMEMBRANE PROTEIN"/>
    <property type="match status" value="1"/>
</dbReference>
<comment type="function">
    <text evidence="12">May play a role in anterograde transport of membrane proteins from the endoplasmic reticulum to the Golgi.</text>
</comment>
<keyword evidence="3 12" id="KW-0813">Transport</keyword>
<dbReference type="PANTHER" id="PTHR12701">
    <property type="entry name" value="BCR-ASSOCIATED PROTEIN, BAP"/>
    <property type="match status" value="1"/>
</dbReference>
<evidence type="ECO:0000313" key="17">
    <source>
        <dbReference type="RefSeq" id="XP_032836112.1"/>
    </source>
</evidence>
<keyword evidence="6 12" id="KW-0256">Endoplasmic reticulum</keyword>
<dbReference type="GeneID" id="116957822"/>
<dbReference type="RefSeq" id="XP_032836114.1">
    <property type="nucleotide sequence ID" value="XM_032980223.1"/>
</dbReference>
<dbReference type="RefSeq" id="XP_032836112.1">
    <property type="nucleotide sequence ID" value="XM_032980221.1"/>
</dbReference>
<dbReference type="InterPro" id="IPR008417">
    <property type="entry name" value="BAP29/BAP31"/>
</dbReference>
<comment type="similarity">
    <text evidence="2 12">Belongs to the BCAP29/BCAP31 family.</text>
</comment>
<dbReference type="Gene3D" id="1.20.5.110">
    <property type="match status" value="1"/>
</dbReference>
<organism evidence="16 17">
    <name type="scientific">Petromyzon marinus</name>
    <name type="common">Sea lamprey</name>
    <dbReference type="NCBI Taxonomy" id="7757"/>
    <lineage>
        <taxon>Eukaryota</taxon>
        <taxon>Metazoa</taxon>
        <taxon>Chordata</taxon>
        <taxon>Craniata</taxon>
        <taxon>Vertebrata</taxon>
        <taxon>Cyclostomata</taxon>
        <taxon>Hyperoartia</taxon>
        <taxon>Petromyzontiformes</taxon>
        <taxon>Petromyzontidae</taxon>
        <taxon>Petromyzon</taxon>
    </lineage>
</organism>
<dbReference type="CTD" id="10134"/>
<evidence type="ECO:0000256" key="2">
    <source>
        <dbReference type="ARBA" id="ARBA00007956"/>
    </source>
</evidence>
<feature type="domain" description="BAP29/BAP31 transmembrane" evidence="14">
    <location>
        <begin position="1"/>
        <end position="134"/>
    </location>
</feature>
<feature type="coiled-coil region" evidence="13">
    <location>
        <begin position="139"/>
        <end position="231"/>
    </location>
</feature>
<accession>A0AAJ7UGZ6</accession>